<protein>
    <submittedName>
        <fullName evidence="7">AI-2E family transporter</fullName>
    </submittedName>
</protein>
<comment type="similarity">
    <text evidence="2">Belongs to the autoinducer-2 exporter (AI-2E) (TC 2.A.86) family.</text>
</comment>
<accession>A0A7Z2NV78</accession>
<dbReference type="EMBL" id="CP047895">
    <property type="protein sequence ID" value="QHL89854.1"/>
    <property type="molecule type" value="Genomic_DNA"/>
</dbReference>
<dbReference type="KEGG" id="schy:GVO57_02230"/>
<dbReference type="PANTHER" id="PTHR21716:SF4">
    <property type="entry name" value="TRANSMEMBRANE PROTEIN 245"/>
    <property type="match status" value="1"/>
</dbReference>
<dbReference type="Pfam" id="PF01594">
    <property type="entry name" value="AI-2E_transport"/>
    <property type="match status" value="1"/>
</dbReference>
<feature type="transmembrane region" description="Helical" evidence="6">
    <location>
        <begin position="12"/>
        <end position="36"/>
    </location>
</feature>
<organism evidence="7 8">
    <name type="scientific">Sphingomonas changnyeongensis</name>
    <dbReference type="NCBI Taxonomy" id="2698679"/>
    <lineage>
        <taxon>Bacteria</taxon>
        <taxon>Pseudomonadati</taxon>
        <taxon>Pseudomonadota</taxon>
        <taxon>Alphaproteobacteria</taxon>
        <taxon>Sphingomonadales</taxon>
        <taxon>Sphingomonadaceae</taxon>
        <taxon>Sphingomonas</taxon>
    </lineage>
</organism>
<name>A0A7Z2NV78_9SPHN</name>
<feature type="transmembrane region" description="Helical" evidence="6">
    <location>
        <begin position="316"/>
        <end position="338"/>
    </location>
</feature>
<sequence>MPALEEKGFFGLLIIASLLFLAIVLPFSGAILWALVATMMFQPLQDALTRALGGRAGAAAGITLLAIVATVIVPAALLGFAITNELIALVEEVRSGGFDPIGAFQRFYAAQPSWVRRAVDIDSLTNARAAQQWLASNFASSAQAIATRVLDFGTSAFGYVVSLGVMLYLCFFMLSDGRRIMAMVETAMPLRLDQGREVFARFLSVVRATIKGSLIVAIVQGTMGGAVFWFVGVEPSLLWGVAMGFMSLLPAVGTGIVWVPVAIYLLATGAMWQGAFVVFCGLFVIGMVDNLLRPVLVGREARMPDYLVFLSTLGGLQLFGFNGFILGPAAAALFLSVWEIHVRERGRPDAA</sequence>
<keyword evidence="3 6" id="KW-0812">Transmembrane</keyword>
<dbReference type="Proteomes" id="UP000464468">
    <property type="component" value="Chromosome"/>
</dbReference>
<feature type="transmembrane region" description="Helical" evidence="6">
    <location>
        <begin position="57"/>
        <end position="82"/>
    </location>
</feature>
<evidence type="ECO:0000256" key="3">
    <source>
        <dbReference type="ARBA" id="ARBA00022692"/>
    </source>
</evidence>
<evidence type="ECO:0000256" key="5">
    <source>
        <dbReference type="ARBA" id="ARBA00023136"/>
    </source>
</evidence>
<evidence type="ECO:0000313" key="8">
    <source>
        <dbReference type="Proteomes" id="UP000464468"/>
    </source>
</evidence>
<evidence type="ECO:0000313" key="7">
    <source>
        <dbReference type="EMBL" id="QHL89854.1"/>
    </source>
</evidence>
<evidence type="ECO:0000256" key="1">
    <source>
        <dbReference type="ARBA" id="ARBA00004141"/>
    </source>
</evidence>
<dbReference type="GO" id="GO:0016020">
    <property type="term" value="C:membrane"/>
    <property type="evidence" value="ECO:0007669"/>
    <property type="project" value="UniProtKB-SubCell"/>
</dbReference>
<dbReference type="PANTHER" id="PTHR21716">
    <property type="entry name" value="TRANSMEMBRANE PROTEIN"/>
    <property type="match status" value="1"/>
</dbReference>
<reference evidence="7 8" key="1">
    <citation type="submission" date="2020-01" db="EMBL/GenBank/DDBJ databases">
        <title>Sphingomonas sp. C33 whole genome sequece.</title>
        <authorList>
            <person name="Park C."/>
        </authorList>
    </citation>
    <scope>NUCLEOTIDE SEQUENCE [LARGE SCALE GENOMIC DNA]</scope>
    <source>
        <strain evidence="7 8">C33</strain>
    </source>
</reference>
<comment type="subcellular location">
    <subcellularLocation>
        <location evidence="1">Membrane</location>
        <topology evidence="1">Multi-pass membrane protein</topology>
    </subcellularLocation>
</comment>
<keyword evidence="8" id="KW-1185">Reference proteome</keyword>
<dbReference type="RefSeq" id="WP_160591473.1">
    <property type="nucleotide sequence ID" value="NZ_CP047895.1"/>
</dbReference>
<feature type="transmembrane region" description="Helical" evidence="6">
    <location>
        <begin position="274"/>
        <end position="296"/>
    </location>
</feature>
<evidence type="ECO:0000256" key="4">
    <source>
        <dbReference type="ARBA" id="ARBA00022989"/>
    </source>
</evidence>
<keyword evidence="5 6" id="KW-0472">Membrane</keyword>
<dbReference type="AlphaFoldDB" id="A0A7Z2NV78"/>
<dbReference type="InterPro" id="IPR002549">
    <property type="entry name" value="AI-2E-like"/>
</dbReference>
<feature type="transmembrane region" description="Helical" evidence="6">
    <location>
        <begin position="237"/>
        <end position="267"/>
    </location>
</feature>
<feature type="transmembrane region" description="Helical" evidence="6">
    <location>
        <begin position="212"/>
        <end position="231"/>
    </location>
</feature>
<feature type="transmembrane region" description="Helical" evidence="6">
    <location>
        <begin position="156"/>
        <end position="174"/>
    </location>
</feature>
<keyword evidence="4 6" id="KW-1133">Transmembrane helix</keyword>
<evidence type="ECO:0000256" key="6">
    <source>
        <dbReference type="SAM" id="Phobius"/>
    </source>
</evidence>
<gene>
    <name evidence="7" type="ORF">GVO57_02230</name>
</gene>
<proteinExistence type="inferred from homology"/>
<evidence type="ECO:0000256" key="2">
    <source>
        <dbReference type="ARBA" id="ARBA00009773"/>
    </source>
</evidence>